<gene>
    <name evidence="2" type="ORF">AKAME5_002502300</name>
</gene>
<dbReference type="AlphaFoldDB" id="A0AAD3RLN6"/>
<reference evidence="2" key="1">
    <citation type="submission" date="2022-08" db="EMBL/GenBank/DDBJ databases">
        <title>Genome sequencing of akame (Lates japonicus).</title>
        <authorList>
            <person name="Hashiguchi Y."/>
            <person name="Takahashi H."/>
        </authorList>
    </citation>
    <scope>NUCLEOTIDE SEQUENCE</scope>
    <source>
        <strain evidence="2">Kochi</strain>
    </source>
</reference>
<dbReference type="EMBL" id="BRZM01001746">
    <property type="protein sequence ID" value="GLD73698.1"/>
    <property type="molecule type" value="Genomic_DNA"/>
</dbReference>
<sequence length="151" mass="16747">MQLYLQICRLPFATPQPDRAVQHRLWPSPPPKVFHAVAILCLGRMLGCLVMYSIVADSSYPIYTHATVLLATCCSGDQPHHLCVFPGNPAAQKSLWDGSVMVLPHPTSLSDPGPPVMCVVQEGWFHMRPETESGLQEGRMGRKQERRGEKG</sequence>
<evidence type="ECO:0000313" key="2">
    <source>
        <dbReference type="EMBL" id="GLD73698.1"/>
    </source>
</evidence>
<accession>A0AAD3RLN6</accession>
<name>A0AAD3RLN6_LATJO</name>
<protein>
    <submittedName>
        <fullName evidence="2">G-protein coupled receptor 12-like isoform X1</fullName>
    </submittedName>
</protein>
<proteinExistence type="predicted"/>
<evidence type="ECO:0000256" key="1">
    <source>
        <dbReference type="SAM" id="MobiDB-lite"/>
    </source>
</evidence>
<keyword evidence="2" id="KW-0675">Receptor</keyword>
<dbReference type="Proteomes" id="UP001279410">
    <property type="component" value="Unassembled WGS sequence"/>
</dbReference>
<organism evidence="2 3">
    <name type="scientific">Lates japonicus</name>
    <name type="common">Japanese lates</name>
    <dbReference type="NCBI Taxonomy" id="270547"/>
    <lineage>
        <taxon>Eukaryota</taxon>
        <taxon>Metazoa</taxon>
        <taxon>Chordata</taxon>
        <taxon>Craniata</taxon>
        <taxon>Vertebrata</taxon>
        <taxon>Euteleostomi</taxon>
        <taxon>Actinopterygii</taxon>
        <taxon>Neopterygii</taxon>
        <taxon>Teleostei</taxon>
        <taxon>Neoteleostei</taxon>
        <taxon>Acanthomorphata</taxon>
        <taxon>Carangaria</taxon>
        <taxon>Carangaria incertae sedis</taxon>
        <taxon>Centropomidae</taxon>
        <taxon>Lates</taxon>
    </lineage>
</organism>
<feature type="region of interest" description="Disordered" evidence="1">
    <location>
        <begin position="130"/>
        <end position="151"/>
    </location>
</feature>
<feature type="compositionally biased region" description="Basic and acidic residues" evidence="1">
    <location>
        <begin position="139"/>
        <end position="151"/>
    </location>
</feature>
<evidence type="ECO:0000313" key="3">
    <source>
        <dbReference type="Proteomes" id="UP001279410"/>
    </source>
</evidence>
<keyword evidence="3" id="KW-1185">Reference proteome</keyword>
<comment type="caution">
    <text evidence="2">The sequence shown here is derived from an EMBL/GenBank/DDBJ whole genome shotgun (WGS) entry which is preliminary data.</text>
</comment>